<accession>E7RPL8</accession>
<gene>
    <name evidence="1" type="ORF">HMPREF0663_11119</name>
</gene>
<evidence type="ECO:0000313" key="1">
    <source>
        <dbReference type="EMBL" id="EFZ37061.1"/>
    </source>
</evidence>
<name>E7RPL8_9BACT</name>
<comment type="caution">
    <text evidence="1">The sequence shown here is derived from an EMBL/GenBank/DDBJ whole genome shotgun (WGS) entry which is preliminary data.</text>
</comment>
<dbReference type="Proteomes" id="UP000005580">
    <property type="component" value="Unassembled WGS sequence"/>
</dbReference>
<dbReference type="STRING" id="28134.SAMN05444288_0030"/>
<keyword evidence="2" id="KW-1185">Reference proteome</keyword>
<dbReference type="Pfam" id="PF12930">
    <property type="entry name" value="DUF3836"/>
    <property type="match status" value="1"/>
</dbReference>
<proteinExistence type="predicted"/>
<dbReference type="RefSeq" id="WP_004368368.1">
    <property type="nucleotide sequence ID" value="NZ_GL833118.1"/>
</dbReference>
<reference evidence="1" key="1">
    <citation type="submission" date="2011-01" db="EMBL/GenBank/DDBJ databases">
        <authorList>
            <person name="Muzny D."/>
            <person name="Qin X."/>
            <person name="Buhay C."/>
            <person name="Dugan-Rocha S."/>
            <person name="Ding Y."/>
            <person name="Chen G."/>
            <person name="Hawes A."/>
            <person name="Holder M."/>
            <person name="Jhangiani S."/>
            <person name="Johnson A."/>
            <person name="Khan Z."/>
            <person name="Li Z."/>
            <person name="Liu W."/>
            <person name="Liu X."/>
            <person name="Perez L."/>
            <person name="Shen H."/>
            <person name="Wang Q."/>
            <person name="Watt J."/>
            <person name="Xi L."/>
            <person name="Xin Y."/>
            <person name="Zhou J."/>
            <person name="Deng J."/>
            <person name="Jiang H."/>
            <person name="Liu Y."/>
            <person name="Qu J."/>
            <person name="Song X.-Z."/>
            <person name="Zhang L."/>
            <person name="Villasana D."/>
            <person name="Johnson A."/>
            <person name="Liu J."/>
            <person name="Liyanage D."/>
            <person name="Lorensuhewa L."/>
            <person name="Robinson T."/>
            <person name="Song A."/>
            <person name="Song B.-B."/>
            <person name="Dinh H."/>
            <person name="Thornton R."/>
            <person name="Coyle M."/>
            <person name="Francisco L."/>
            <person name="Jackson L."/>
            <person name="Javaid M."/>
            <person name="Korchina V."/>
            <person name="Kovar C."/>
            <person name="Mata R."/>
            <person name="Mathew T."/>
            <person name="Ngo R."/>
            <person name="Nguyen L."/>
            <person name="Nguyen N."/>
            <person name="Okwuonu G."/>
            <person name="Ongeri F."/>
            <person name="Pham C."/>
            <person name="Simmons D."/>
            <person name="Wilczek-Boney K."/>
            <person name="Hale W."/>
            <person name="Jakkamsetti A."/>
            <person name="Pham P."/>
            <person name="Ruth R."/>
            <person name="San Lucas F."/>
            <person name="Warren J."/>
            <person name="Zhang J."/>
            <person name="Zhao Z."/>
            <person name="Zhou C."/>
            <person name="Zhu D."/>
            <person name="Lee S."/>
            <person name="Bess C."/>
            <person name="Blankenburg K."/>
            <person name="Forbes L."/>
            <person name="Fu Q."/>
            <person name="Gubbala S."/>
            <person name="Hirani K."/>
            <person name="Jayaseelan J.C."/>
            <person name="Lara F."/>
            <person name="Munidasa M."/>
            <person name="Palculict T."/>
            <person name="Patil S."/>
            <person name="Pu L.-L."/>
            <person name="Saada N."/>
            <person name="Tang L."/>
            <person name="Weissenberger G."/>
            <person name="Zhu Y."/>
            <person name="Hemphill L."/>
            <person name="Shang Y."/>
            <person name="Youmans B."/>
            <person name="Ayvaz T."/>
            <person name="Ross M."/>
            <person name="Santibanez J."/>
            <person name="Aqrawi P."/>
            <person name="Gross S."/>
            <person name="Joshi V."/>
            <person name="Fowler G."/>
            <person name="Nazareth L."/>
            <person name="Reid J."/>
            <person name="Worley K."/>
            <person name="Petrosino J."/>
            <person name="Highlander S."/>
            <person name="Gibbs R."/>
        </authorList>
    </citation>
    <scope>NUCLEOTIDE SEQUENCE [LARGE SCALE GENOMIC DNA]</scope>
    <source>
        <strain evidence="1">ATCC 33269</strain>
    </source>
</reference>
<dbReference type="EMBL" id="AEPE02000004">
    <property type="protein sequence ID" value="EFZ37061.1"/>
    <property type="molecule type" value="Genomic_DNA"/>
</dbReference>
<dbReference type="AlphaFoldDB" id="E7RPL8"/>
<dbReference type="InterPro" id="IPR024339">
    <property type="entry name" value="DUF3836"/>
</dbReference>
<organism evidence="1 2">
    <name type="scientific">Hoylesella oralis ATCC 33269</name>
    <dbReference type="NCBI Taxonomy" id="873533"/>
    <lineage>
        <taxon>Bacteria</taxon>
        <taxon>Pseudomonadati</taxon>
        <taxon>Bacteroidota</taxon>
        <taxon>Bacteroidia</taxon>
        <taxon>Bacteroidales</taxon>
        <taxon>Prevotellaceae</taxon>
        <taxon>Hoylesella</taxon>
    </lineage>
</organism>
<evidence type="ECO:0000313" key="2">
    <source>
        <dbReference type="Proteomes" id="UP000005580"/>
    </source>
</evidence>
<sequence length="86" mass="9540">METAIISTSVLAMYLDLSTTAAGKFCYNADGDKGNVCRVEVAGKKEISLSQKLQYSFTYDGRRRPASKEALKCIAGKQAYEQVYMR</sequence>
<protein>
    <submittedName>
        <fullName evidence="1">Uncharacterized protein</fullName>
    </submittedName>
</protein>
<dbReference type="HOGENOM" id="CLU_2495295_0_0_10"/>